<evidence type="ECO:0000256" key="14">
    <source>
        <dbReference type="SAM" id="Coils"/>
    </source>
</evidence>
<evidence type="ECO:0000313" key="16">
    <source>
        <dbReference type="EMBL" id="GIX94767.1"/>
    </source>
</evidence>
<keyword evidence="8" id="KW-0378">Hydrolase</keyword>
<keyword evidence="4" id="KW-0540">Nuclease</keyword>
<dbReference type="GO" id="GO:0008821">
    <property type="term" value="F:crossover junction DNA endonuclease activity"/>
    <property type="evidence" value="ECO:0007669"/>
    <property type="project" value="TreeGrafter"/>
</dbReference>
<feature type="coiled-coil region" evidence="14">
    <location>
        <begin position="120"/>
        <end position="157"/>
    </location>
</feature>
<evidence type="ECO:0000256" key="5">
    <source>
        <dbReference type="ARBA" id="ARBA00022723"/>
    </source>
</evidence>
<proteinExistence type="inferred from homology"/>
<gene>
    <name evidence="16" type="primary">Eme1</name>
    <name evidence="16" type="ORF">CDAR_385391</name>
</gene>
<evidence type="ECO:0000256" key="11">
    <source>
        <dbReference type="ARBA" id="ARBA00023204"/>
    </source>
</evidence>
<dbReference type="Gene3D" id="3.40.50.10130">
    <property type="match status" value="1"/>
</dbReference>
<dbReference type="GO" id="GO:0048476">
    <property type="term" value="C:Holliday junction resolvase complex"/>
    <property type="evidence" value="ECO:0007669"/>
    <property type="project" value="InterPro"/>
</dbReference>
<evidence type="ECO:0000256" key="15">
    <source>
        <dbReference type="SAM" id="MobiDB-lite"/>
    </source>
</evidence>
<evidence type="ECO:0000256" key="6">
    <source>
        <dbReference type="ARBA" id="ARBA00022759"/>
    </source>
</evidence>
<accession>A0AAV4PI38</accession>
<keyword evidence="9" id="KW-0460">Magnesium</keyword>
<dbReference type="GO" id="GO:0031297">
    <property type="term" value="P:replication fork processing"/>
    <property type="evidence" value="ECO:0007669"/>
    <property type="project" value="TreeGrafter"/>
</dbReference>
<evidence type="ECO:0000256" key="7">
    <source>
        <dbReference type="ARBA" id="ARBA00022763"/>
    </source>
</evidence>
<keyword evidence="12" id="KW-0539">Nucleus</keyword>
<comment type="similarity">
    <text evidence="3">Belongs to the EME1/MMS4 family.</text>
</comment>
<evidence type="ECO:0000256" key="4">
    <source>
        <dbReference type="ARBA" id="ARBA00022722"/>
    </source>
</evidence>
<evidence type="ECO:0000256" key="9">
    <source>
        <dbReference type="ARBA" id="ARBA00022842"/>
    </source>
</evidence>
<keyword evidence="17" id="KW-1185">Reference proteome</keyword>
<dbReference type="EMBL" id="BPLQ01002656">
    <property type="protein sequence ID" value="GIX94767.1"/>
    <property type="molecule type" value="Genomic_DNA"/>
</dbReference>
<reference evidence="16 17" key="1">
    <citation type="submission" date="2021-06" db="EMBL/GenBank/DDBJ databases">
        <title>Caerostris darwini draft genome.</title>
        <authorList>
            <person name="Kono N."/>
            <person name="Arakawa K."/>
        </authorList>
    </citation>
    <scope>NUCLEOTIDE SEQUENCE [LARGE SCALE GENOMIC DNA]</scope>
</reference>
<comment type="caution">
    <text evidence="16">The sequence shown here is derived from an EMBL/GenBank/DDBJ whole genome shotgun (WGS) entry which is preliminary data.</text>
</comment>
<keyword evidence="7" id="KW-0227">DNA damage</keyword>
<evidence type="ECO:0000256" key="12">
    <source>
        <dbReference type="ARBA" id="ARBA00023242"/>
    </source>
</evidence>
<dbReference type="InterPro" id="IPR042530">
    <property type="entry name" value="EME1/EME2_C"/>
</dbReference>
<evidence type="ECO:0000313" key="17">
    <source>
        <dbReference type="Proteomes" id="UP001054837"/>
    </source>
</evidence>
<evidence type="ECO:0000256" key="8">
    <source>
        <dbReference type="ARBA" id="ARBA00022801"/>
    </source>
</evidence>
<dbReference type="GO" id="GO:0005634">
    <property type="term" value="C:nucleus"/>
    <property type="evidence" value="ECO:0007669"/>
    <property type="project" value="UniProtKB-SubCell"/>
</dbReference>
<evidence type="ECO:0000256" key="3">
    <source>
        <dbReference type="ARBA" id="ARBA00005313"/>
    </source>
</evidence>
<name>A0AAV4PI38_9ARAC</name>
<organism evidence="16 17">
    <name type="scientific">Caerostris darwini</name>
    <dbReference type="NCBI Taxonomy" id="1538125"/>
    <lineage>
        <taxon>Eukaryota</taxon>
        <taxon>Metazoa</taxon>
        <taxon>Ecdysozoa</taxon>
        <taxon>Arthropoda</taxon>
        <taxon>Chelicerata</taxon>
        <taxon>Arachnida</taxon>
        <taxon>Araneae</taxon>
        <taxon>Araneomorphae</taxon>
        <taxon>Entelegynae</taxon>
        <taxon>Araneoidea</taxon>
        <taxon>Araneidae</taxon>
        <taxon>Caerostris</taxon>
    </lineage>
</organism>
<keyword evidence="14" id="KW-0175">Coiled coil</keyword>
<dbReference type="FunFam" id="1.10.150.670:FF:000002">
    <property type="entry name" value="Crossover junction endonuclease EME1"/>
    <property type="match status" value="1"/>
</dbReference>
<evidence type="ECO:0000256" key="2">
    <source>
        <dbReference type="ARBA" id="ARBA00004123"/>
    </source>
</evidence>
<dbReference type="PANTHER" id="PTHR21077:SF5">
    <property type="entry name" value="CROSSOVER JUNCTION ENDONUCLEASE MMS4"/>
    <property type="match status" value="1"/>
</dbReference>
<dbReference type="AlphaFoldDB" id="A0AAV4PI38"/>
<dbReference type="Gene3D" id="1.10.150.670">
    <property type="entry name" value="Crossover junction endonuclease EME1, DNA-binding domain"/>
    <property type="match status" value="1"/>
</dbReference>
<keyword evidence="6 16" id="KW-0255">Endonuclease</keyword>
<dbReference type="GO" id="GO:0031573">
    <property type="term" value="P:mitotic intra-S DNA damage checkpoint signaling"/>
    <property type="evidence" value="ECO:0007669"/>
    <property type="project" value="TreeGrafter"/>
</dbReference>
<dbReference type="GO" id="GO:0000712">
    <property type="term" value="P:resolution of meiotic recombination intermediates"/>
    <property type="evidence" value="ECO:0007669"/>
    <property type="project" value="TreeGrafter"/>
</dbReference>
<dbReference type="CDD" id="cd20083">
    <property type="entry name" value="XPF_nuclease_EME"/>
    <property type="match status" value="1"/>
</dbReference>
<dbReference type="Proteomes" id="UP001054837">
    <property type="component" value="Unassembled WGS sequence"/>
</dbReference>
<feature type="region of interest" description="Disordered" evidence="15">
    <location>
        <begin position="100"/>
        <end position="119"/>
    </location>
</feature>
<dbReference type="InterPro" id="IPR033310">
    <property type="entry name" value="Mms4/EME1/EME2"/>
</dbReference>
<dbReference type="InterPro" id="IPR047524">
    <property type="entry name" value="XPF_nuclease_EME1_plant/arthr"/>
</dbReference>
<evidence type="ECO:0000256" key="1">
    <source>
        <dbReference type="ARBA" id="ARBA00001946"/>
    </source>
</evidence>
<evidence type="ECO:0000256" key="10">
    <source>
        <dbReference type="ARBA" id="ARBA00023172"/>
    </source>
</evidence>
<dbReference type="Pfam" id="PF21292">
    <property type="entry name" value="EME1-MUS81_C"/>
    <property type="match status" value="1"/>
</dbReference>
<comment type="cofactor">
    <cofactor evidence="1">
        <name>Mg(2+)</name>
        <dbReference type="ChEBI" id="CHEBI:18420"/>
    </cofactor>
</comment>
<comment type="subcellular location">
    <subcellularLocation>
        <location evidence="2">Nucleus</location>
    </subcellularLocation>
</comment>
<protein>
    <submittedName>
        <fullName evidence="16">Crossover junction endonuclease EME1</fullName>
    </submittedName>
</protein>
<dbReference type="GO" id="GO:0006302">
    <property type="term" value="P:double-strand break repair"/>
    <property type="evidence" value="ECO:0007669"/>
    <property type="project" value="TreeGrafter"/>
</dbReference>
<sequence>MEGECNVVDITLSDNEDHYEYLSLKERLLLLETQKEKHTMPLSACPLKKRLHSGSDDAELDSSDKMNEMKPKINECSYDEQPDLVDLLKECYGMNFKDNDKELKKSSSTNPNNAKKTKVKEDIDLKKELAKQEKIKLKEEKMKEKNLMKALKASEKEIQKSKRPDECLKGMKIYIDQSIIYEKESEDIFCVLDESNLRYNIEENSVNMSVIWCRQVADVTVENNEVIKKVLEQMENTSVILIQCENFIKMAFASMQKSKGKPCTDITLLDYVSNVRSVLSMEITLVVVGLDKYQRSVKESVICNPELKKMSRQISKTVAEEVATEVQFKAFCHFSFLNNMREFGEMLARFSKALAEAPERREKHAQKCQAFSWYADADSSCPVKIGKDGSGLLKLWQQQIQQFNNVGPEVAEAITCKYPSPQSLRKAYRECSSVKEAETLLQDIVVRRNYGPLGTQRRIGPELSYKIYLFYTSKDGDQILQR</sequence>
<keyword evidence="10" id="KW-0233">DNA recombination</keyword>
<keyword evidence="11" id="KW-0234">DNA repair</keyword>
<evidence type="ECO:0000256" key="13">
    <source>
        <dbReference type="ARBA" id="ARBA00023254"/>
    </source>
</evidence>
<dbReference type="GO" id="GO:0046872">
    <property type="term" value="F:metal ion binding"/>
    <property type="evidence" value="ECO:0007669"/>
    <property type="project" value="UniProtKB-KW"/>
</dbReference>
<keyword evidence="5" id="KW-0479">Metal-binding</keyword>
<dbReference type="PANTHER" id="PTHR21077">
    <property type="entry name" value="EME1 PROTEIN"/>
    <property type="match status" value="1"/>
</dbReference>
<keyword evidence="13" id="KW-0469">Meiosis</keyword>